<dbReference type="Gene3D" id="1.10.3290.10">
    <property type="entry name" value="Fido-like domain"/>
    <property type="match status" value="1"/>
</dbReference>
<dbReference type="InterPro" id="IPR003812">
    <property type="entry name" value="Fido"/>
</dbReference>
<dbReference type="EMBL" id="RCZE01000012">
    <property type="protein sequence ID" value="TPG74602.1"/>
    <property type="molecule type" value="Genomic_DNA"/>
</dbReference>
<dbReference type="RefSeq" id="WP_140669703.1">
    <property type="nucleotide sequence ID" value="NZ_RCZE01000012.1"/>
</dbReference>
<feature type="domain" description="Fido" evidence="1">
    <location>
        <begin position="18"/>
        <end position="180"/>
    </location>
</feature>
<dbReference type="Proteomes" id="UP000317933">
    <property type="component" value="Unassembled WGS sequence"/>
</dbReference>
<dbReference type="PROSITE" id="PS51459">
    <property type="entry name" value="FIDO"/>
    <property type="match status" value="1"/>
</dbReference>
<name>A0A502HMC1_9PSED</name>
<sequence>MNVQNPTLPDSIPPLILVSADLLVTKTAFLAGLVAPETAACISKLLMDSAAHYSRIIDGHHTEPGVLKDAPSLANMQSTSREITELRRRILAALAHHYHLVQTQPLSDGNRAVARLIVHIHFAQIGLHPQLWSLSRGIARRHEEYHAALGITGGTQERQLTSGFQRTDKASLTFIEFMLDVCHEEVDYMTTALSRHQLRKSVTRAYRTNSRLTEAGVSSETMPALLALLIQGSLPRTEFVTFTGLPREAASDQLNRLFNLDLVVSPPSNLQRLEVGLPAWFAQVLLPDFHLA</sequence>
<dbReference type="SUPFAM" id="SSF140931">
    <property type="entry name" value="Fic-like"/>
    <property type="match status" value="1"/>
</dbReference>
<organism evidence="2 3">
    <name type="scientific">Pseudomonas arsenicoxydans</name>
    <dbReference type="NCBI Taxonomy" id="702115"/>
    <lineage>
        <taxon>Bacteria</taxon>
        <taxon>Pseudomonadati</taxon>
        <taxon>Pseudomonadota</taxon>
        <taxon>Gammaproteobacteria</taxon>
        <taxon>Pseudomonadales</taxon>
        <taxon>Pseudomonadaceae</taxon>
        <taxon>Pseudomonas</taxon>
    </lineage>
</organism>
<accession>A0A502HMC1</accession>
<dbReference type="AlphaFoldDB" id="A0A502HMC1"/>
<protein>
    <recommendedName>
        <fullName evidence="1">Fido domain-containing protein</fullName>
    </recommendedName>
</protein>
<evidence type="ECO:0000313" key="2">
    <source>
        <dbReference type="EMBL" id="TPG74602.1"/>
    </source>
</evidence>
<evidence type="ECO:0000259" key="1">
    <source>
        <dbReference type="PROSITE" id="PS51459"/>
    </source>
</evidence>
<proteinExistence type="predicted"/>
<reference evidence="2 3" key="1">
    <citation type="journal article" date="2019" name="Environ. Microbiol.">
        <title>Species interactions and distinct microbial communities in high Arctic permafrost affected cryosols are associated with the CH4 and CO2 gas fluxes.</title>
        <authorList>
            <person name="Altshuler I."/>
            <person name="Hamel J."/>
            <person name="Turney S."/>
            <person name="Magnuson E."/>
            <person name="Levesque R."/>
            <person name="Greer C."/>
            <person name="Whyte L.G."/>
        </authorList>
    </citation>
    <scope>NUCLEOTIDE SEQUENCE [LARGE SCALE GENOMIC DNA]</scope>
    <source>
        <strain evidence="2 3">E3</strain>
    </source>
</reference>
<comment type="caution">
    <text evidence="2">The sequence shown here is derived from an EMBL/GenBank/DDBJ whole genome shotgun (WGS) entry which is preliminary data.</text>
</comment>
<evidence type="ECO:0000313" key="3">
    <source>
        <dbReference type="Proteomes" id="UP000317933"/>
    </source>
</evidence>
<gene>
    <name evidence="2" type="ORF">EAH78_23865</name>
</gene>
<dbReference type="InterPro" id="IPR036597">
    <property type="entry name" value="Fido-like_dom_sf"/>
</dbReference>